<keyword evidence="2" id="KW-1185">Reference proteome</keyword>
<gene>
    <name evidence="1" type="ORF">Sjap_018249</name>
</gene>
<comment type="caution">
    <text evidence="1">The sequence shown here is derived from an EMBL/GenBank/DDBJ whole genome shotgun (WGS) entry which is preliminary data.</text>
</comment>
<protein>
    <submittedName>
        <fullName evidence="1">Uncharacterized protein</fullName>
    </submittedName>
</protein>
<proteinExistence type="predicted"/>
<sequence length="56" mass="6233">MGYISQQNLSPPPFLSPILFKSENLGIGTRVCELWKGDLKDLVLGNPQNKLFSRDG</sequence>
<reference evidence="1 2" key="1">
    <citation type="submission" date="2024-01" db="EMBL/GenBank/DDBJ databases">
        <title>Genome assemblies of Stephania.</title>
        <authorList>
            <person name="Yang L."/>
        </authorList>
    </citation>
    <scope>NUCLEOTIDE SEQUENCE [LARGE SCALE GENOMIC DNA]</scope>
    <source>
        <strain evidence="1">QJT</strain>
        <tissue evidence="1">Leaf</tissue>
    </source>
</reference>
<evidence type="ECO:0000313" key="1">
    <source>
        <dbReference type="EMBL" id="KAK9110189.1"/>
    </source>
</evidence>
<dbReference type="EMBL" id="JBBNAE010000007">
    <property type="protein sequence ID" value="KAK9110189.1"/>
    <property type="molecule type" value="Genomic_DNA"/>
</dbReference>
<accession>A0AAP0I7L8</accession>
<dbReference type="Proteomes" id="UP001417504">
    <property type="component" value="Unassembled WGS sequence"/>
</dbReference>
<organism evidence="1 2">
    <name type="scientific">Stephania japonica</name>
    <dbReference type="NCBI Taxonomy" id="461633"/>
    <lineage>
        <taxon>Eukaryota</taxon>
        <taxon>Viridiplantae</taxon>
        <taxon>Streptophyta</taxon>
        <taxon>Embryophyta</taxon>
        <taxon>Tracheophyta</taxon>
        <taxon>Spermatophyta</taxon>
        <taxon>Magnoliopsida</taxon>
        <taxon>Ranunculales</taxon>
        <taxon>Menispermaceae</taxon>
        <taxon>Menispermoideae</taxon>
        <taxon>Cissampelideae</taxon>
        <taxon>Stephania</taxon>
    </lineage>
</organism>
<dbReference type="AlphaFoldDB" id="A0AAP0I7L8"/>
<evidence type="ECO:0000313" key="2">
    <source>
        <dbReference type="Proteomes" id="UP001417504"/>
    </source>
</evidence>
<name>A0AAP0I7L8_9MAGN</name>